<organism evidence="1 2">
    <name type="scientific">Caenorhabditis angaria</name>
    <dbReference type="NCBI Taxonomy" id="860376"/>
    <lineage>
        <taxon>Eukaryota</taxon>
        <taxon>Metazoa</taxon>
        <taxon>Ecdysozoa</taxon>
        <taxon>Nematoda</taxon>
        <taxon>Chromadorea</taxon>
        <taxon>Rhabditida</taxon>
        <taxon>Rhabditina</taxon>
        <taxon>Rhabditomorpha</taxon>
        <taxon>Rhabditoidea</taxon>
        <taxon>Rhabditidae</taxon>
        <taxon>Peloderinae</taxon>
        <taxon>Caenorhabditis</taxon>
    </lineage>
</organism>
<evidence type="ECO:0000313" key="1">
    <source>
        <dbReference type="EMBL" id="CAI5437780.1"/>
    </source>
</evidence>
<sequence length="358" mass="41851">MILAVNELPDLLKKQLEIGKLEVEDIPNDNKNSIYVQIKSLLKSDDSYIIFSRLIDVLPAKDIISTERILKMCVDSVKSEKAKNPRKVLMILKKEEVIKKLNISRDFTQKLVLCALESYKYLAVEKNRYDFIGSLLEIGGNICEKKNIRLDENYMVEKWKELKHPWFVEAYLKTRFKVLNFESMRIEYPWLSLLEWDASTVNISTYSEVVMVLTAWIRCDENVGCILDCVEKILPKDIDRQELLDKMVSKIDGLEISDGRKDEIREECDAAIHKIKSEAAISILELTMDKIQISNSKQEEVTPIEPASEDDKENEIVELPENKDDCLLHLDKEYWEKLTINQQLFIKNYREEVHRMDN</sequence>
<proteinExistence type="predicted"/>
<dbReference type="EMBL" id="CANHGI010000001">
    <property type="protein sequence ID" value="CAI5437780.1"/>
    <property type="molecule type" value="Genomic_DNA"/>
</dbReference>
<gene>
    <name evidence="1" type="ORF">CAMP_LOCUS417</name>
</gene>
<comment type="caution">
    <text evidence="1">The sequence shown here is derived from an EMBL/GenBank/DDBJ whole genome shotgun (WGS) entry which is preliminary data.</text>
</comment>
<name>A0A9P1MT07_9PELO</name>
<dbReference type="AlphaFoldDB" id="A0A9P1MT07"/>
<dbReference type="Proteomes" id="UP001152747">
    <property type="component" value="Unassembled WGS sequence"/>
</dbReference>
<keyword evidence="2" id="KW-1185">Reference proteome</keyword>
<protein>
    <submittedName>
        <fullName evidence="1">Uncharacterized protein</fullName>
    </submittedName>
</protein>
<accession>A0A9P1MT07</accession>
<evidence type="ECO:0000313" key="2">
    <source>
        <dbReference type="Proteomes" id="UP001152747"/>
    </source>
</evidence>
<reference evidence="1" key="1">
    <citation type="submission" date="2022-11" db="EMBL/GenBank/DDBJ databases">
        <authorList>
            <person name="Kikuchi T."/>
        </authorList>
    </citation>
    <scope>NUCLEOTIDE SEQUENCE</scope>
    <source>
        <strain evidence="1">PS1010</strain>
    </source>
</reference>